<evidence type="ECO:0000313" key="1">
    <source>
        <dbReference type="EMBL" id="GME94449.1"/>
    </source>
</evidence>
<sequence>MDHKDELHEFHRLSGLRLYHRERKNKEIDEIPIDECYRIALHFVISWEVARESDYDAYSSIMTRTGWHAYASFAFNLSLEYFQIAVKFATTQEDKKMLDLLIIRINYALMNHEQCLELVDEALAKYTTKLDCAKFLAVKAKSLFGLNRLDEGLDCCFEALEKLDKHVPSKPEDEPNLYTALQNELIPNIPSSVTEILKLPGLPACEDERVLLIHEIFTSMVLPLLLSKRRLLLKYLCFDMVLLMLKFGTSIYCATPLILVASYEVCSPSKNLRKSIAYCNYAFSLLHDMSLETNEQFGLAYRLYCFKIGSLVEPLETISRAYDIYSVSSLELKSDALIVRFMSLRNSFSWWFASGLNINQMMKKFKNFFTFLFSGDDDADTIKAGQIAYDCAMKYLKELSGGDGSYALFG</sequence>
<comment type="caution">
    <text evidence="1">The sequence shown here is derived from an EMBL/GenBank/DDBJ whole genome shotgun (WGS) entry which is preliminary data.</text>
</comment>
<organism evidence="1 2">
    <name type="scientific">Ambrosiozyma monospora</name>
    <name type="common">Yeast</name>
    <name type="synonym">Endomycopsis monosporus</name>
    <dbReference type="NCBI Taxonomy" id="43982"/>
    <lineage>
        <taxon>Eukaryota</taxon>
        <taxon>Fungi</taxon>
        <taxon>Dikarya</taxon>
        <taxon>Ascomycota</taxon>
        <taxon>Saccharomycotina</taxon>
        <taxon>Pichiomycetes</taxon>
        <taxon>Pichiales</taxon>
        <taxon>Pichiaceae</taxon>
        <taxon>Ambrosiozyma</taxon>
    </lineage>
</organism>
<evidence type="ECO:0000313" key="2">
    <source>
        <dbReference type="Proteomes" id="UP001165064"/>
    </source>
</evidence>
<keyword evidence="2" id="KW-1185">Reference proteome</keyword>
<dbReference type="EMBL" id="BSXS01009045">
    <property type="protein sequence ID" value="GME94449.1"/>
    <property type="molecule type" value="Genomic_DNA"/>
</dbReference>
<protein>
    <submittedName>
        <fullName evidence="1">Unnamed protein product</fullName>
    </submittedName>
</protein>
<gene>
    <name evidence="1" type="ORF">Amon02_000957400</name>
</gene>
<dbReference type="Proteomes" id="UP001165064">
    <property type="component" value="Unassembled WGS sequence"/>
</dbReference>
<name>A0ACB5TSG6_AMBMO</name>
<reference evidence="1" key="1">
    <citation type="submission" date="2023-04" db="EMBL/GenBank/DDBJ databases">
        <title>Ambrosiozyma monospora NBRC 10751.</title>
        <authorList>
            <person name="Ichikawa N."/>
            <person name="Sato H."/>
            <person name="Tonouchi N."/>
        </authorList>
    </citation>
    <scope>NUCLEOTIDE SEQUENCE</scope>
    <source>
        <strain evidence="1">NBRC 10751</strain>
    </source>
</reference>
<proteinExistence type="predicted"/>
<accession>A0ACB5TSG6</accession>